<organism evidence="1 2">
    <name type="scientific">Claviceps humidiphila</name>
    <dbReference type="NCBI Taxonomy" id="1294629"/>
    <lineage>
        <taxon>Eukaryota</taxon>
        <taxon>Fungi</taxon>
        <taxon>Dikarya</taxon>
        <taxon>Ascomycota</taxon>
        <taxon>Pezizomycotina</taxon>
        <taxon>Sordariomycetes</taxon>
        <taxon>Hypocreomycetidae</taxon>
        <taxon>Hypocreales</taxon>
        <taxon>Clavicipitaceae</taxon>
        <taxon>Claviceps</taxon>
    </lineage>
</organism>
<accession>A0A9P7Q2F3</accession>
<evidence type="ECO:0000313" key="2">
    <source>
        <dbReference type="Proteomes" id="UP000732380"/>
    </source>
</evidence>
<dbReference type="EMBL" id="SRQM01000161">
    <property type="protein sequence ID" value="KAG6116876.1"/>
    <property type="molecule type" value="Genomic_DNA"/>
</dbReference>
<reference evidence="1 2" key="1">
    <citation type="journal article" date="2020" name="bioRxiv">
        <title>Whole genome comparisons of ergot fungi reveals the divergence and evolution of species within the genus Claviceps are the result of varying mechanisms driving genome evolution and host range expansion.</title>
        <authorList>
            <person name="Wyka S.A."/>
            <person name="Mondo S.J."/>
            <person name="Liu M."/>
            <person name="Dettman J."/>
            <person name="Nalam V."/>
            <person name="Broders K.D."/>
        </authorList>
    </citation>
    <scope>NUCLEOTIDE SEQUENCE [LARGE SCALE GENOMIC DNA]</scope>
    <source>
        <strain evidence="1 2">LM576</strain>
    </source>
</reference>
<evidence type="ECO:0000313" key="1">
    <source>
        <dbReference type="EMBL" id="KAG6116876.1"/>
    </source>
</evidence>
<dbReference type="Proteomes" id="UP000732380">
    <property type="component" value="Unassembled WGS sequence"/>
</dbReference>
<comment type="caution">
    <text evidence="1">The sequence shown here is derived from an EMBL/GenBank/DDBJ whole genome shotgun (WGS) entry which is preliminary data.</text>
</comment>
<keyword evidence="2" id="KW-1185">Reference proteome</keyword>
<name>A0A9P7Q2F3_9HYPO</name>
<gene>
    <name evidence="1" type="ORF">E4U13_001554</name>
</gene>
<dbReference type="AlphaFoldDB" id="A0A9P7Q2F3"/>
<protein>
    <submittedName>
        <fullName evidence="1">Uncharacterized protein</fullName>
    </submittedName>
</protein>
<sequence length="69" mass="7839">MSKSPARNVGGADCNWYNKRINSPRLQQQQTDLDVAMAVNMEYTNDYRWSTTQNYHSLGGAFPKTIPTV</sequence>
<proteinExistence type="predicted"/>